<feature type="transmembrane region" description="Helical" evidence="6">
    <location>
        <begin position="7"/>
        <end position="23"/>
    </location>
</feature>
<evidence type="ECO:0000256" key="1">
    <source>
        <dbReference type="ARBA" id="ARBA00004651"/>
    </source>
</evidence>
<dbReference type="Pfam" id="PF03788">
    <property type="entry name" value="LrgA"/>
    <property type="match status" value="1"/>
</dbReference>
<evidence type="ECO:0000256" key="5">
    <source>
        <dbReference type="ARBA" id="ARBA00023136"/>
    </source>
</evidence>
<evidence type="ECO:0000313" key="8">
    <source>
        <dbReference type="Proteomes" id="UP000831782"/>
    </source>
</evidence>
<reference evidence="7 8" key="1">
    <citation type="submission" date="2022-04" db="EMBL/GenBank/DDBJ databases">
        <title>Gracilibacillus sp. isolated from saltern.</title>
        <authorList>
            <person name="Won M."/>
            <person name="Lee C.-M."/>
            <person name="Woen H.-Y."/>
            <person name="Kwon S.-W."/>
        </authorList>
    </citation>
    <scope>NUCLEOTIDE SEQUENCE [LARGE SCALE GENOMIC DNA]</scope>
    <source>
        <strain evidence="7 8">SSWR10-1</strain>
    </source>
</reference>
<organism evidence="7 8">
    <name type="scientific">Gracilibacillus caseinilyticus</name>
    <dbReference type="NCBI Taxonomy" id="2932256"/>
    <lineage>
        <taxon>Bacteria</taxon>
        <taxon>Bacillati</taxon>
        <taxon>Bacillota</taxon>
        <taxon>Bacilli</taxon>
        <taxon>Bacillales</taxon>
        <taxon>Bacillaceae</taxon>
        <taxon>Gracilibacillus</taxon>
    </lineage>
</organism>
<dbReference type="RefSeq" id="WP_244719971.1">
    <property type="nucleotide sequence ID" value="NZ_CP095072.1"/>
</dbReference>
<keyword evidence="2" id="KW-1003">Cell membrane</keyword>
<dbReference type="PANTHER" id="PTHR33931">
    <property type="entry name" value="HOLIN-LIKE PROTEIN CIDA-RELATED"/>
    <property type="match status" value="1"/>
</dbReference>
<proteinExistence type="predicted"/>
<accession>A0ABY4EWN4</accession>
<gene>
    <name evidence="7" type="ORF">MUN88_01440</name>
</gene>
<dbReference type="NCBIfam" id="NF002460">
    <property type="entry name" value="PRK01658.1"/>
    <property type="match status" value="1"/>
</dbReference>
<keyword evidence="3 6" id="KW-0812">Transmembrane</keyword>
<feature type="transmembrane region" description="Helical" evidence="6">
    <location>
        <begin position="91"/>
        <end position="114"/>
    </location>
</feature>
<evidence type="ECO:0000256" key="4">
    <source>
        <dbReference type="ARBA" id="ARBA00022989"/>
    </source>
</evidence>
<feature type="transmembrane region" description="Helical" evidence="6">
    <location>
        <begin position="29"/>
        <end position="47"/>
    </location>
</feature>
<keyword evidence="5 6" id="KW-0472">Membrane</keyword>
<keyword evidence="4 6" id="KW-1133">Transmembrane helix</keyword>
<evidence type="ECO:0000313" key="7">
    <source>
        <dbReference type="EMBL" id="UOQ48833.1"/>
    </source>
</evidence>
<protein>
    <submittedName>
        <fullName evidence="7">CidA/LrgA family holin-like protein</fullName>
    </submittedName>
</protein>
<sequence>MKYIRIVLQISVLFIFSYIGEWIQEVFSLFIPGSIIGMLLFFVLLTTKIIKVKWIEDGIDFIMKDMPIFFVPVTVGVVEHLHFFAGKGSLLIPLTMLSTFLVVSISSLFTSLLLKKEADSHE</sequence>
<dbReference type="Proteomes" id="UP000831782">
    <property type="component" value="Chromosome"/>
</dbReference>
<feature type="transmembrane region" description="Helical" evidence="6">
    <location>
        <begin position="68"/>
        <end position="85"/>
    </location>
</feature>
<dbReference type="EMBL" id="CP095072">
    <property type="protein sequence ID" value="UOQ48833.1"/>
    <property type="molecule type" value="Genomic_DNA"/>
</dbReference>
<comment type="subcellular location">
    <subcellularLocation>
        <location evidence="1">Cell membrane</location>
        <topology evidence="1">Multi-pass membrane protein</topology>
    </subcellularLocation>
</comment>
<dbReference type="InterPro" id="IPR005538">
    <property type="entry name" value="LrgA/CidA"/>
</dbReference>
<keyword evidence="8" id="KW-1185">Reference proteome</keyword>
<evidence type="ECO:0000256" key="6">
    <source>
        <dbReference type="SAM" id="Phobius"/>
    </source>
</evidence>
<evidence type="ECO:0000256" key="2">
    <source>
        <dbReference type="ARBA" id="ARBA00022475"/>
    </source>
</evidence>
<name>A0ABY4EWN4_9BACI</name>
<evidence type="ECO:0000256" key="3">
    <source>
        <dbReference type="ARBA" id="ARBA00022692"/>
    </source>
</evidence>
<dbReference type="PANTHER" id="PTHR33931:SF2">
    <property type="entry name" value="HOLIN-LIKE PROTEIN CIDA"/>
    <property type="match status" value="1"/>
</dbReference>